<dbReference type="PANTHER" id="PTHR39335:SF1">
    <property type="entry name" value="BLL4220 PROTEIN"/>
    <property type="match status" value="1"/>
</dbReference>
<dbReference type="GO" id="GO:0043448">
    <property type="term" value="P:alkane catabolic process"/>
    <property type="evidence" value="ECO:0007669"/>
    <property type="project" value="TreeGrafter"/>
</dbReference>
<protein>
    <recommendedName>
        <fullName evidence="3">Lipoprotein</fullName>
    </recommendedName>
</protein>
<dbReference type="PANTHER" id="PTHR39335">
    <property type="entry name" value="BLL4220 PROTEIN"/>
    <property type="match status" value="1"/>
</dbReference>
<evidence type="ECO:0000313" key="2">
    <source>
        <dbReference type="Proteomes" id="UP000266292"/>
    </source>
</evidence>
<gene>
    <name evidence="1" type="ORF">CA264_05875</name>
</gene>
<dbReference type="AlphaFoldDB" id="A0A1X9YQ28"/>
<keyword evidence="2" id="KW-1185">Reference proteome</keyword>
<dbReference type="OrthoDB" id="597632at2"/>
<organism evidence="1 2">
    <name type="scientific">Pontibacter actiniarum</name>
    <dbReference type="NCBI Taxonomy" id="323450"/>
    <lineage>
        <taxon>Bacteria</taxon>
        <taxon>Pseudomonadati</taxon>
        <taxon>Bacteroidota</taxon>
        <taxon>Cytophagia</taxon>
        <taxon>Cytophagales</taxon>
        <taxon>Hymenobacteraceae</taxon>
        <taxon>Pontibacter</taxon>
    </lineage>
</organism>
<proteinExistence type="predicted"/>
<dbReference type="KEGG" id="pact:CA264_05875"/>
<evidence type="ECO:0000313" key="1">
    <source>
        <dbReference type="EMBL" id="ARS35006.1"/>
    </source>
</evidence>
<dbReference type="InterPro" id="IPR005297">
    <property type="entry name" value="Lipoprotein_repeat"/>
</dbReference>
<accession>A0A1X9YQ28</accession>
<evidence type="ECO:0008006" key="3">
    <source>
        <dbReference type="Google" id="ProtNLM"/>
    </source>
</evidence>
<name>A0A1X9YQ28_9BACT</name>
<dbReference type="PROSITE" id="PS51257">
    <property type="entry name" value="PROKAR_LIPOPROTEIN"/>
    <property type="match status" value="1"/>
</dbReference>
<reference evidence="2" key="1">
    <citation type="submission" date="2017-05" db="EMBL/GenBank/DDBJ databases">
        <authorList>
            <person name="Ray J."/>
            <person name="Price M."/>
            <person name="Deutschbauer A."/>
        </authorList>
    </citation>
    <scope>NUCLEOTIDE SEQUENCE [LARGE SCALE GENOMIC DNA]</scope>
    <source>
        <strain evidence="2">DSM 19842</strain>
    </source>
</reference>
<dbReference type="Pfam" id="PF03640">
    <property type="entry name" value="Lipoprotein_15"/>
    <property type="match status" value="2"/>
</dbReference>
<sequence length="182" mass="19770">MERTQQLTLEHFSRAFTNLATSCFCIFMLAACSGENNTSVIDKVNPEERETEEIVAEEGAKLETRSTEELGAYLTDASGRSLYMFEADSSAQSNCYDACAEAWPPYTTEGTAEAGVGVDAALVGAIQRTDGRMQVTYNGMPLYYYVKDSGAGQTTGQDIEDYGAEWYLVTPSGEKVHAESGS</sequence>
<dbReference type="EMBL" id="CP021235">
    <property type="protein sequence ID" value="ARS35006.1"/>
    <property type="molecule type" value="Genomic_DNA"/>
</dbReference>
<dbReference type="Proteomes" id="UP000266292">
    <property type="component" value="Chromosome"/>
</dbReference>